<feature type="non-terminal residue" evidence="2">
    <location>
        <position position="81"/>
    </location>
</feature>
<dbReference type="SUPFAM" id="SSF48403">
    <property type="entry name" value="Ankyrin repeat"/>
    <property type="match status" value="1"/>
</dbReference>
<dbReference type="Proteomes" id="UP000663866">
    <property type="component" value="Unassembled WGS sequence"/>
</dbReference>
<accession>A0A821JB22</accession>
<dbReference type="Pfam" id="PF12796">
    <property type="entry name" value="Ank_2"/>
    <property type="match status" value="1"/>
</dbReference>
<evidence type="ECO:0000313" key="3">
    <source>
        <dbReference type="EMBL" id="CAF4778990.1"/>
    </source>
</evidence>
<feature type="repeat" description="ANK" evidence="1">
    <location>
        <begin position="8"/>
        <end position="40"/>
    </location>
</feature>
<comment type="caution">
    <text evidence="2">The sequence shown here is derived from an EMBL/GenBank/DDBJ whole genome shotgun (WGS) entry which is preliminary data.</text>
</comment>
<keyword evidence="4" id="KW-1185">Reference proteome</keyword>
<dbReference type="EMBL" id="CAJOBG010104306">
    <property type="protein sequence ID" value="CAF4715588.1"/>
    <property type="molecule type" value="Genomic_DNA"/>
</dbReference>
<dbReference type="EMBL" id="CAJOBJ010144802">
    <property type="protein sequence ID" value="CAF4778990.1"/>
    <property type="molecule type" value="Genomic_DNA"/>
</dbReference>
<dbReference type="PROSITE" id="PS50297">
    <property type="entry name" value="ANK_REP_REGION"/>
    <property type="match status" value="2"/>
</dbReference>
<organism evidence="2 4">
    <name type="scientific">Rotaria magnacalcarata</name>
    <dbReference type="NCBI Taxonomy" id="392030"/>
    <lineage>
        <taxon>Eukaryota</taxon>
        <taxon>Metazoa</taxon>
        <taxon>Spiralia</taxon>
        <taxon>Gnathifera</taxon>
        <taxon>Rotifera</taxon>
        <taxon>Eurotatoria</taxon>
        <taxon>Bdelloidea</taxon>
        <taxon>Philodinida</taxon>
        <taxon>Philodinidae</taxon>
        <taxon>Rotaria</taxon>
    </lineage>
</organism>
<feature type="non-terminal residue" evidence="2">
    <location>
        <position position="1"/>
    </location>
</feature>
<dbReference type="PROSITE" id="PS50088">
    <property type="entry name" value="ANK_REPEAT"/>
    <property type="match status" value="2"/>
</dbReference>
<dbReference type="PANTHER" id="PTHR22677:SF4">
    <property type="entry name" value="USHER SYNDROME TYPE-1G PROTEIN-LIKE PROTEIN"/>
    <property type="match status" value="1"/>
</dbReference>
<dbReference type="InterPro" id="IPR036770">
    <property type="entry name" value="Ankyrin_rpt-contain_sf"/>
</dbReference>
<dbReference type="InterPro" id="IPR039323">
    <property type="entry name" value="ANKRD_45/46/60"/>
</dbReference>
<reference evidence="2" key="1">
    <citation type="submission" date="2021-02" db="EMBL/GenBank/DDBJ databases">
        <authorList>
            <person name="Nowell W R."/>
        </authorList>
    </citation>
    <scope>NUCLEOTIDE SEQUENCE</scope>
</reference>
<evidence type="ECO:0008006" key="5">
    <source>
        <dbReference type="Google" id="ProtNLM"/>
    </source>
</evidence>
<dbReference type="PRINTS" id="PR01415">
    <property type="entry name" value="ANKYRIN"/>
</dbReference>
<dbReference type="InterPro" id="IPR002110">
    <property type="entry name" value="Ankyrin_rpt"/>
</dbReference>
<name>A0A821JB22_9BILA</name>
<dbReference type="Gene3D" id="1.25.40.20">
    <property type="entry name" value="Ankyrin repeat-containing domain"/>
    <property type="match status" value="1"/>
</dbReference>
<protein>
    <recommendedName>
        <fullName evidence="5">Ankyrin</fullName>
    </recommendedName>
</protein>
<evidence type="ECO:0000313" key="2">
    <source>
        <dbReference type="EMBL" id="CAF4715588.1"/>
    </source>
</evidence>
<evidence type="ECO:0000313" key="4">
    <source>
        <dbReference type="Proteomes" id="UP000663866"/>
    </source>
</evidence>
<dbReference type="SMART" id="SM00248">
    <property type="entry name" value="ANK"/>
    <property type="match status" value="2"/>
</dbReference>
<gene>
    <name evidence="3" type="ORF">GIL414_LOCUS46258</name>
    <name evidence="2" type="ORF">OVN521_LOCUS48894</name>
</gene>
<proteinExistence type="predicted"/>
<dbReference type="PANTHER" id="PTHR22677">
    <property type="entry name" value="ANKYRIN REPEAT DOMAIN-CONTAINING PROTEIN 60"/>
    <property type="match status" value="1"/>
</dbReference>
<dbReference type="Proteomes" id="UP000681720">
    <property type="component" value="Unassembled WGS sequence"/>
</dbReference>
<keyword evidence="1" id="KW-0040">ANK repeat</keyword>
<sequence length="81" mass="8802">LNAQDPSTGHTTLYCAARAGNIEAVLFLIEQGAEPDLSQRGKRTALHAAAYYGHADVVRCLLENGANYRVKDQNNNTAEDQ</sequence>
<dbReference type="AlphaFoldDB" id="A0A821JB22"/>
<evidence type="ECO:0000256" key="1">
    <source>
        <dbReference type="PROSITE-ProRule" id="PRU00023"/>
    </source>
</evidence>
<feature type="repeat" description="ANK" evidence="1">
    <location>
        <begin position="41"/>
        <end position="73"/>
    </location>
</feature>